<comment type="caution">
    <text evidence="9">The sequence shown here is derived from an EMBL/GenBank/DDBJ whole genome shotgun (WGS) entry which is preliminary data.</text>
</comment>
<dbReference type="Proteomes" id="UP000660729">
    <property type="component" value="Unassembled WGS sequence"/>
</dbReference>
<keyword evidence="6" id="KW-0560">Oxidoreductase</keyword>
<keyword evidence="3" id="KW-0285">Flavoprotein</keyword>
<dbReference type="Pfam" id="PF07992">
    <property type="entry name" value="Pyr_redox_2"/>
    <property type="match status" value="1"/>
</dbReference>
<dbReference type="InterPro" id="IPR050775">
    <property type="entry name" value="FAD-binding_Monooxygenases"/>
</dbReference>
<dbReference type="InterPro" id="IPR036188">
    <property type="entry name" value="FAD/NAD-bd_sf"/>
</dbReference>
<name>A0A8H6RNM6_9PEZI</name>
<evidence type="ECO:0000256" key="7">
    <source>
        <dbReference type="ARBA" id="ARBA00023033"/>
    </source>
</evidence>
<dbReference type="Gene3D" id="3.50.50.60">
    <property type="entry name" value="FAD/NAD(P)-binding domain"/>
    <property type="match status" value="2"/>
</dbReference>
<keyword evidence="5" id="KW-0521">NADP</keyword>
<protein>
    <submittedName>
        <fullName evidence="9">Baeyer-Villiger monooxygenase ATR8</fullName>
    </submittedName>
</protein>
<evidence type="ECO:0000256" key="5">
    <source>
        <dbReference type="ARBA" id="ARBA00022857"/>
    </source>
</evidence>
<comment type="similarity">
    <text evidence="2">Belongs to the FAD-binding monooxygenase family.</text>
</comment>
<proteinExistence type="inferred from homology"/>
<dbReference type="InterPro" id="IPR023753">
    <property type="entry name" value="FAD/NAD-binding_dom"/>
</dbReference>
<accession>A0A8H6RNM6</accession>
<dbReference type="PANTHER" id="PTHR43098">
    <property type="entry name" value="L-ORNITHINE N(5)-MONOOXYGENASE-RELATED"/>
    <property type="match status" value="1"/>
</dbReference>
<evidence type="ECO:0000256" key="1">
    <source>
        <dbReference type="ARBA" id="ARBA00001974"/>
    </source>
</evidence>
<feature type="domain" description="FAD/NAD(P)-binding" evidence="8">
    <location>
        <begin position="63"/>
        <end position="272"/>
    </location>
</feature>
<dbReference type="EMBL" id="JABCIY010000056">
    <property type="protein sequence ID" value="KAF7194724.1"/>
    <property type="molecule type" value="Genomic_DNA"/>
</dbReference>
<evidence type="ECO:0000256" key="6">
    <source>
        <dbReference type="ARBA" id="ARBA00023002"/>
    </source>
</evidence>
<organism evidence="9 10">
    <name type="scientific">Pseudocercospora fuligena</name>
    <dbReference type="NCBI Taxonomy" id="685502"/>
    <lineage>
        <taxon>Eukaryota</taxon>
        <taxon>Fungi</taxon>
        <taxon>Dikarya</taxon>
        <taxon>Ascomycota</taxon>
        <taxon>Pezizomycotina</taxon>
        <taxon>Dothideomycetes</taxon>
        <taxon>Dothideomycetidae</taxon>
        <taxon>Mycosphaerellales</taxon>
        <taxon>Mycosphaerellaceae</taxon>
        <taxon>Pseudocercospora</taxon>
    </lineage>
</organism>
<evidence type="ECO:0000313" key="10">
    <source>
        <dbReference type="Proteomes" id="UP000660729"/>
    </source>
</evidence>
<dbReference type="AlphaFoldDB" id="A0A8H6RNM6"/>
<dbReference type="OrthoDB" id="66881at2759"/>
<comment type="cofactor">
    <cofactor evidence="1">
        <name>FAD</name>
        <dbReference type="ChEBI" id="CHEBI:57692"/>
    </cofactor>
</comment>
<dbReference type="SUPFAM" id="SSF51905">
    <property type="entry name" value="FAD/NAD(P)-binding domain"/>
    <property type="match status" value="1"/>
</dbReference>
<dbReference type="GO" id="GO:0004497">
    <property type="term" value="F:monooxygenase activity"/>
    <property type="evidence" value="ECO:0007669"/>
    <property type="project" value="UniProtKB-KW"/>
</dbReference>
<evidence type="ECO:0000256" key="4">
    <source>
        <dbReference type="ARBA" id="ARBA00022827"/>
    </source>
</evidence>
<dbReference type="PANTHER" id="PTHR43098:SF4">
    <property type="entry name" value="BLR3857 PROTEIN"/>
    <property type="match status" value="1"/>
</dbReference>
<keyword evidence="7 9" id="KW-0503">Monooxygenase</keyword>
<keyword evidence="10" id="KW-1185">Reference proteome</keyword>
<evidence type="ECO:0000313" key="9">
    <source>
        <dbReference type="EMBL" id="KAF7194724.1"/>
    </source>
</evidence>
<keyword evidence="4" id="KW-0274">FAD</keyword>
<gene>
    <name evidence="9" type="ORF">HII31_03986</name>
</gene>
<reference evidence="9" key="1">
    <citation type="submission" date="2020-04" db="EMBL/GenBank/DDBJ databases">
        <title>Draft genome resource of the tomato pathogen Pseudocercospora fuligena.</title>
        <authorList>
            <person name="Zaccaron A."/>
        </authorList>
    </citation>
    <scope>NUCLEOTIDE SEQUENCE</scope>
    <source>
        <strain evidence="9">PF001</strain>
    </source>
</reference>
<sequence length="599" mass="67577">MKEGMAYDEHTLFIKYQQERALRLGNGGVAQYRSVQEPGLVSYDADPSTLQRTDRQPISAQFEVVVVGGGYAGMIVAINLLERGVDNIAIIDKATDFGGTWYWNRYPGAQCDVESYIYMPFLEECNYVPTEKYASASELFSHAQSIGHRFDLYSKAIFATEVRCLRWQDQKAMWQVQTDLQDFIEAKWVVLCPGNQSKPKLPGCRGIENFQGRSFHTCRWDYAYTGGSNTEPLSLLQSRRVGIIGTGASAVQVLPKVAASAGQVYVFQRTPSSVSVRNNRPTDERWALSLQPGWQRKRMCNFQAVTSGSTQEDLVQDSWTKFLPLIAGFTRQAATAADDNRQQPWEKPQQTADFQVMEEIRERVSREVTRDPKTAAALMPWYNFLCKRPCFHDEYLQAFNRPNVTLVDTLGKGVDSITERGIVANGQEFQLDCIIWATGFEWQTEWTRRTGIQVYGRNGLQLSQKWSNGISTFHGWGVNGFPNLQLITHAQSGLSVNYTHSALHKGAHLAYVIKECRDRGYRVVEPSEAAEAAWGNLCVAVGQSRKQFLDGCTPGYLNNEGQVDDKVTRANPFIGGQDEYERILAAWREDGELYGLLFE</sequence>
<evidence type="ECO:0000256" key="2">
    <source>
        <dbReference type="ARBA" id="ARBA00010139"/>
    </source>
</evidence>
<evidence type="ECO:0000259" key="8">
    <source>
        <dbReference type="Pfam" id="PF07992"/>
    </source>
</evidence>
<evidence type="ECO:0000256" key="3">
    <source>
        <dbReference type="ARBA" id="ARBA00022630"/>
    </source>
</evidence>